<dbReference type="AlphaFoldDB" id="A0A1I6SSV3"/>
<dbReference type="EMBL" id="BJWJ01000009">
    <property type="protein sequence ID" value="GEM04214.1"/>
    <property type="molecule type" value="Genomic_DNA"/>
</dbReference>
<evidence type="ECO:0000313" key="4">
    <source>
        <dbReference type="EMBL" id="SFS80034.1"/>
    </source>
</evidence>
<dbReference type="InterPro" id="IPR007159">
    <property type="entry name" value="SpoVT-AbrB_dom"/>
</dbReference>
<evidence type="ECO:0000313" key="5">
    <source>
        <dbReference type="Proteomes" id="UP000199139"/>
    </source>
</evidence>
<reference evidence="4 5" key="1">
    <citation type="submission" date="2016-10" db="EMBL/GenBank/DDBJ databases">
        <authorList>
            <person name="de Groot N.N."/>
        </authorList>
    </citation>
    <scope>NUCLEOTIDE SEQUENCE [LARGE SCALE GENOMIC DNA]</scope>
    <source>
        <strain evidence="4 5">DSM 17074</strain>
    </source>
</reference>
<evidence type="ECO:0000313" key="6">
    <source>
        <dbReference type="Proteomes" id="UP000321773"/>
    </source>
</evidence>
<accession>A0A1I6SSV3</accession>
<dbReference type="STRING" id="306541.SAMN05421668_11069"/>
<dbReference type="RefSeq" id="WP_089854228.1">
    <property type="nucleotide sequence ID" value="NZ_BJWJ01000009.1"/>
</dbReference>
<dbReference type="Proteomes" id="UP000321773">
    <property type="component" value="Unassembled WGS sequence"/>
</dbReference>
<dbReference type="Proteomes" id="UP000199139">
    <property type="component" value="Unassembled WGS sequence"/>
</dbReference>
<keyword evidence="6" id="KW-1185">Reference proteome</keyword>
<name>A0A1I6SSV3_9BACI</name>
<feature type="domain" description="SpoVT-AbrB" evidence="2">
    <location>
        <begin position="13"/>
        <end position="56"/>
    </location>
</feature>
<sequence length="123" mass="14073">MGQLKDNQKQIDRKIIRVSNKRQITIPLKYFEKLQLGQEIECVLEDNQIVLKPVQDQTFNYSVEILKELVAEGYEGTDLIYAFKSKSNQINQAVETLIDEAEAIGRGDKQGASFNDIFSMDDD</sequence>
<dbReference type="GO" id="GO:0003677">
    <property type="term" value="F:DNA binding"/>
    <property type="evidence" value="ECO:0007669"/>
    <property type="project" value="UniProtKB-UniRule"/>
</dbReference>
<proteinExistence type="predicted"/>
<organism evidence="4 5">
    <name type="scientific">Halolactibacillus miurensis</name>
    <dbReference type="NCBI Taxonomy" id="306541"/>
    <lineage>
        <taxon>Bacteria</taxon>
        <taxon>Bacillati</taxon>
        <taxon>Bacillota</taxon>
        <taxon>Bacilli</taxon>
        <taxon>Bacillales</taxon>
        <taxon>Bacillaceae</taxon>
        <taxon>Halolactibacillus</taxon>
    </lineage>
</organism>
<dbReference type="EMBL" id="FPAI01000010">
    <property type="protein sequence ID" value="SFS80034.1"/>
    <property type="molecule type" value="Genomic_DNA"/>
</dbReference>
<protein>
    <recommendedName>
        <fullName evidence="2">SpoVT-AbrB domain-containing protein</fullName>
    </recommendedName>
</protein>
<dbReference type="SMART" id="SM00966">
    <property type="entry name" value="SpoVT_AbrB"/>
    <property type="match status" value="1"/>
</dbReference>
<evidence type="ECO:0000256" key="1">
    <source>
        <dbReference type="PROSITE-ProRule" id="PRU01076"/>
    </source>
</evidence>
<gene>
    <name evidence="3" type="ORF">HMI01_12020</name>
    <name evidence="4" type="ORF">SAMN05421668_11069</name>
</gene>
<keyword evidence="1" id="KW-0238">DNA-binding</keyword>
<evidence type="ECO:0000259" key="2">
    <source>
        <dbReference type="PROSITE" id="PS51740"/>
    </source>
</evidence>
<evidence type="ECO:0000313" key="3">
    <source>
        <dbReference type="EMBL" id="GEM04214.1"/>
    </source>
</evidence>
<reference evidence="3 6" key="2">
    <citation type="submission" date="2019-07" db="EMBL/GenBank/DDBJ databases">
        <title>Whole genome shotgun sequence of Halolactibacillus miurensis NBRC 100873.</title>
        <authorList>
            <person name="Hosoyama A."/>
            <person name="Uohara A."/>
            <person name="Ohji S."/>
            <person name="Ichikawa N."/>
        </authorList>
    </citation>
    <scope>NUCLEOTIDE SEQUENCE [LARGE SCALE GENOMIC DNA]</scope>
    <source>
        <strain evidence="3 6">NBRC 100873</strain>
    </source>
</reference>
<dbReference type="OrthoDB" id="71707at2"/>
<dbReference type="SUPFAM" id="SSF89447">
    <property type="entry name" value="AbrB/MazE/MraZ-like"/>
    <property type="match status" value="1"/>
</dbReference>
<dbReference type="PROSITE" id="PS51740">
    <property type="entry name" value="SPOVT_ABRB"/>
    <property type="match status" value="1"/>
</dbReference>
<dbReference type="Gene3D" id="2.10.260.10">
    <property type="match status" value="1"/>
</dbReference>
<dbReference type="InterPro" id="IPR037914">
    <property type="entry name" value="SpoVT-AbrB_sf"/>
</dbReference>